<organism evidence="7 8">
    <name type="scientific">Fibrisoma montanum</name>
    <dbReference type="NCBI Taxonomy" id="2305895"/>
    <lineage>
        <taxon>Bacteria</taxon>
        <taxon>Pseudomonadati</taxon>
        <taxon>Bacteroidota</taxon>
        <taxon>Cytophagia</taxon>
        <taxon>Cytophagales</taxon>
        <taxon>Spirosomataceae</taxon>
        <taxon>Fibrisoma</taxon>
    </lineage>
</organism>
<keyword evidence="8" id="KW-1185">Reference proteome</keyword>
<comment type="catalytic activity">
    <reaction evidence="6">
        <text>L-lysyl-[protein] + 3 S-adenosyl-L-methionine = N(6),N(6),N(6)-trimethyl-L-lysyl-[protein] + 3 S-adenosyl-L-homocysteine + 3 H(+)</text>
        <dbReference type="Rhea" id="RHEA:54192"/>
        <dbReference type="Rhea" id="RHEA-COMP:9752"/>
        <dbReference type="Rhea" id="RHEA-COMP:13826"/>
        <dbReference type="ChEBI" id="CHEBI:15378"/>
        <dbReference type="ChEBI" id="CHEBI:29969"/>
        <dbReference type="ChEBI" id="CHEBI:57856"/>
        <dbReference type="ChEBI" id="CHEBI:59789"/>
        <dbReference type="ChEBI" id="CHEBI:61961"/>
    </reaction>
</comment>
<evidence type="ECO:0000313" key="8">
    <source>
        <dbReference type="Proteomes" id="UP000283523"/>
    </source>
</evidence>
<dbReference type="InterPro" id="IPR004498">
    <property type="entry name" value="Ribosomal_PrmA_MeTrfase"/>
</dbReference>
<keyword evidence="3 6" id="KW-0489">Methyltransferase</keyword>
<dbReference type="Gene3D" id="3.40.50.150">
    <property type="entry name" value="Vaccinia Virus protein VP39"/>
    <property type="match status" value="1"/>
</dbReference>
<accession>A0A418MK51</accession>
<evidence type="ECO:0000256" key="5">
    <source>
        <dbReference type="ARBA" id="ARBA00022691"/>
    </source>
</evidence>
<evidence type="ECO:0000256" key="6">
    <source>
        <dbReference type="HAMAP-Rule" id="MF_00735"/>
    </source>
</evidence>
<evidence type="ECO:0000256" key="1">
    <source>
        <dbReference type="ARBA" id="ARBA00009741"/>
    </source>
</evidence>
<dbReference type="PIRSF" id="PIRSF000401">
    <property type="entry name" value="RPL11_MTase"/>
    <property type="match status" value="1"/>
</dbReference>
<comment type="caution">
    <text evidence="7">The sequence shown here is derived from an EMBL/GenBank/DDBJ whole genome shotgun (WGS) entry which is preliminary data.</text>
</comment>
<dbReference type="HAMAP" id="MF_00735">
    <property type="entry name" value="Methyltr_PrmA"/>
    <property type="match status" value="1"/>
</dbReference>
<dbReference type="GO" id="GO:0016279">
    <property type="term" value="F:protein-lysine N-methyltransferase activity"/>
    <property type="evidence" value="ECO:0007669"/>
    <property type="project" value="RHEA"/>
</dbReference>
<dbReference type="NCBIfam" id="NF001785">
    <property type="entry name" value="PRK00517.2-2"/>
    <property type="match status" value="1"/>
</dbReference>
<keyword evidence="7" id="KW-0687">Ribonucleoprotein</keyword>
<dbReference type="Pfam" id="PF06325">
    <property type="entry name" value="PrmA"/>
    <property type="match status" value="1"/>
</dbReference>
<dbReference type="AlphaFoldDB" id="A0A418MK51"/>
<dbReference type="InterPro" id="IPR050078">
    <property type="entry name" value="Ribosomal_L11_MeTrfase_PrmA"/>
</dbReference>
<keyword evidence="2 6" id="KW-0963">Cytoplasm</keyword>
<feature type="binding site" evidence="6">
    <location>
        <position position="147"/>
    </location>
    <ligand>
        <name>S-adenosyl-L-methionine</name>
        <dbReference type="ChEBI" id="CHEBI:59789"/>
    </ligand>
</feature>
<dbReference type="PANTHER" id="PTHR43648">
    <property type="entry name" value="ELECTRON TRANSFER FLAVOPROTEIN BETA SUBUNIT LYSINE METHYLTRANSFERASE"/>
    <property type="match status" value="1"/>
</dbReference>
<dbReference type="Proteomes" id="UP000283523">
    <property type="component" value="Unassembled WGS sequence"/>
</dbReference>
<protein>
    <recommendedName>
        <fullName evidence="6">Ribosomal protein L11 methyltransferase</fullName>
        <shortName evidence="6">L11 Mtase</shortName>
        <ecNumber evidence="6">2.1.1.-</ecNumber>
    </recommendedName>
</protein>
<dbReference type="GO" id="GO:0005737">
    <property type="term" value="C:cytoplasm"/>
    <property type="evidence" value="ECO:0007669"/>
    <property type="project" value="UniProtKB-SubCell"/>
</dbReference>
<dbReference type="GO" id="GO:0005840">
    <property type="term" value="C:ribosome"/>
    <property type="evidence" value="ECO:0007669"/>
    <property type="project" value="UniProtKB-KW"/>
</dbReference>
<evidence type="ECO:0000313" key="7">
    <source>
        <dbReference type="EMBL" id="RIV27784.1"/>
    </source>
</evidence>
<dbReference type="EC" id="2.1.1.-" evidence="6"/>
<dbReference type="CDD" id="cd02440">
    <property type="entry name" value="AdoMet_MTases"/>
    <property type="match status" value="1"/>
</dbReference>
<dbReference type="InterPro" id="IPR029063">
    <property type="entry name" value="SAM-dependent_MTases_sf"/>
</dbReference>
<keyword evidence="7" id="KW-0689">Ribosomal protein</keyword>
<dbReference type="RefSeq" id="WP_119666622.1">
    <property type="nucleotide sequence ID" value="NZ_QXED01000001.1"/>
</dbReference>
<comment type="function">
    <text evidence="6">Methylates ribosomal protein L11.</text>
</comment>
<dbReference type="SUPFAM" id="SSF53335">
    <property type="entry name" value="S-adenosyl-L-methionine-dependent methyltransferases"/>
    <property type="match status" value="1"/>
</dbReference>
<evidence type="ECO:0000256" key="3">
    <source>
        <dbReference type="ARBA" id="ARBA00022603"/>
    </source>
</evidence>
<dbReference type="PANTHER" id="PTHR43648:SF1">
    <property type="entry name" value="ELECTRON TRANSFER FLAVOPROTEIN BETA SUBUNIT LYSINE METHYLTRANSFERASE"/>
    <property type="match status" value="1"/>
</dbReference>
<evidence type="ECO:0000256" key="2">
    <source>
        <dbReference type="ARBA" id="ARBA00022490"/>
    </source>
</evidence>
<sequence>MNYIELQVQVSPDFTDILMAELAELNFESFVETDEGLNAYIIESAFNAVAVDDLVAKYGSQTAIAYQVSTLKKRNWNAEWEQSYQPIEVADRVRVRASFHEPVDRFQYDIVINPKMSFGTGHHETTAMMLEQQLGLDHQGKSVLDVGTGTGILAILAAKMGARTVVAFDIEEWAVENTRENAELNECPQIRVFEGTIADVSNADHVDIVLANINRNVLLAEIPTYASLLRDGGWLAVSGFYETDAPDIEQKATEAGLKSVQLLTKNQWASIVFKKTY</sequence>
<evidence type="ECO:0000256" key="4">
    <source>
        <dbReference type="ARBA" id="ARBA00022679"/>
    </source>
</evidence>
<dbReference type="EMBL" id="QXED01000001">
    <property type="protein sequence ID" value="RIV27784.1"/>
    <property type="molecule type" value="Genomic_DNA"/>
</dbReference>
<proteinExistence type="inferred from homology"/>
<comment type="subcellular location">
    <subcellularLocation>
        <location evidence="6">Cytoplasm</location>
    </subcellularLocation>
</comment>
<dbReference type="GO" id="GO:0032259">
    <property type="term" value="P:methylation"/>
    <property type="evidence" value="ECO:0007669"/>
    <property type="project" value="UniProtKB-KW"/>
</dbReference>
<gene>
    <name evidence="6" type="primary">prmA</name>
    <name evidence="7" type="ORF">DYU11_05675</name>
</gene>
<feature type="binding site" evidence="6">
    <location>
        <position position="169"/>
    </location>
    <ligand>
        <name>S-adenosyl-L-methionine</name>
        <dbReference type="ChEBI" id="CHEBI:59789"/>
    </ligand>
</feature>
<feature type="binding site" evidence="6">
    <location>
        <position position="126"/>
    </location>
    <ligand>
        <name>S-adenosyl-L-methionine</name>
        <dbReference type="ChEBI" id="CHEBI:59789"/>
    </ligand>
</feature>
<name>A0A418MK51_9BACT</name>
<keyword evidence="4 6" id="KW-0808">Transferase</keyword>
<keyword evidence="5 6" id="KW-0949">S-adenosyl-L-methionine</keyword>
<comment type="similarity">
    <text evidence="1 6">Belongs to the methyltransferase superfamily. PrmA family.</text>
</comment>
<feature type="binding site" evidence="6">
    <location>
        <position position="212"/>
    </location>
    <ligand>
        <name>S-adenosyl-L-methionine</name>
        <dbReference type="ChEBI" id="CHEBI:59789"/>
    </ligand>
</feature>
<reference evidence="7 8" key="1">
    <citation type="submission" date="2018-08" db="EMBL/GenBank/DDBJ databases">
        <title>Fibrisoma montanum sp. nov., isolated from Danxia mountain soil.</title>
        <authorList>
            <person name="Huang Y."/>
        </authorList>
    </citation>
    <scope>NUCLEOTIDE SEQUENCE [LARGE SCALE GENOMIC DNA]</scope>
    <source>
        <strain evidence="7 8">HYT19</strain>
    </source>
</reference>
<dbReference type="OrthoDB" id="9785995at2"/>